<protein>
    <submittedName>
        <fullName evidence="3">Cell wall-active antibiotics response protein</fullName>
    </submittedName>
</protein>
<dbReference type="InterPro" id="IPR054331">
    <property type="entry name" value="LiaF_TM"/>
</dbReference>
<keyword evidence="1" id="KW-0812">Transmembrane</keyword>
<dbReference type="PANTHER" id="PTHR40763:SF5">
    <property type="entry name" value="MEMBRANE PROTEIN"/>
    <property type="match status" value="1"/>
</dbReference>
<dbReference type="RefSeq" id="WP_162369829.1">
    <property type="nucleotide sequence ID" value="NZ_JAAEEH010000010.1"/>
</dbReference>
<name>A0A7X5HUV6_9FIRM</name>
<proteinExistence type="predicted"/>
<feature type="domain" description="LiaF transmembrane" evidence="2">
    <location>
        <begin position="6"/>
        <end position="105"/>
    </location>
</feature>
<evidence type="ECO:0000259" key="2">
    <source>
        <dbReference type="Pfam" id="PF22570"/>
    </source>
</evidence>
<gene>
    <name evidence="3" type="ORF">GXN74_04975</name>
</gene>
<keyword evidence="1" id="KW-0472">Membrane</keyword>
<dbReference type="AlphaFoldDB" id="A0A7X5HUV6"/>
<accession>A0A7X5HUV6</accession>
<evidence type="ECO:0000256" key="1">
    <source>
        <dbReference type="SAM" id="Phobius"/>
    </source>
</evidence>
<dbReference type="Pfam" id="PF22570">
    <property type="entry name" value="LiaF-TM"/>
    <property type="match status" value="1"/>
</dbReference>
<dbReference type="PANTHER" id="PTHR40763">
    <property type="entry name" value="MEMBRANE PROTEIN-RELATED"/>
    <property type="match status" value="1"/>
</dbReference>
<organism evidence="3 4">
    <name type="scientific">Anaerotalea alkaliphila</name>
    <dbReference type="NCBI Taxonomy" id="2662126"/>
    <lineage>
        <taxon>Bacteria</taxon>
        <taxon>Bacillati</taxon>
        <taxon>Bacillota</taxon>
        <taxon>Clostridia</taxon>
        <taxon>Eubacteriales</taxon>
        <taxon>Anaerotalea</taxon>
    </lineage>
</organism>
<sequence>MAQRRVLGLVVLFFGILFLLDQLGMGVDLGRLIAGYWPLLLVAVGIIQLAGGSGFRLSGILLLGAGILLQLEKAGVLALSVRIWELVLPVAVILLGVHMLLPRAKGVRVRSEDFVNQMALFSGVEVKNASRNFQGADLLVLFGGMELDLRGGAIGAERPAKIQAFVGFGGADILVPEGWKVRVSGLPLFGGWSNKTDPSGKEGDADLVVQLIVLFGGCEVKNKI</sequence>
<evidence type="ECO:0000313" key="3">
    <source>
        <dbReference type="EMBL" id="NDL67100.1"/>
    </source>
</evidence>
<dbReference type="Proteomes" id="UP000461585">
    <property type="component" value="Unassembled WGS sequence"/>
</dbReference>
<feature type="transmembrane region" description="Helical" evidence="1">
    <location>
        <begin position="36"/>
        <end position="69"/>
    </location>
</feature>
<evidence type="ECO:0000313" key="4">
    <source>
        <dbReference type="Proteomes" id="UP000461585"/>
    </source>
</evidence>
<keyword evidence="4" id="KW-1185">Reference proteome</keyword>
<keyword evidence="1" id="KW-1133">Transmembrane helix</keyword>
<comment type="caution">
    <text evidence="3">The sequence shown here is derived from an EMBL/GenBank/DDBJ whole genome shotgun (WGS) entry which is preliminary data.</text>
</comment>
<reference evidence="3 4" key="1">
    <citation type="submission" date="2020-01" db="EMBL/GenBank/DDBJ databases">
        <title>Anaeroalcalibacter tamaniensis gen. nov., sp. nov., moderately halophilic strictly anaerobic fermenter bacterium from mud volcano of Taman peninsula.</title>
        <authorList>
            <person name="Frolova A."/>
            <person name="Merkel A.Y."/>
            <person name="Slobodkin A.I."/>
        </authorList>
    </citation>
    <scope>NUCLEOTIDE SEQUENCE [LARGE SCALE GENOMIC DNA]</scope>
    <source>
        <strain evidence="3 4">F-3ap</strain>
    </source>
</reference>
<dbReference type="EMBL" id="JAAEEH010000010">
    <property type="protein sequence ID" value="NDL67100.1"/>
    <property type="molecule type" value="Genomic_DNA"/>
</dbReference>
<feature type="transmembrane region" description="Helical" evidence="1">
    <location>
        <begin position="81"/>
        <end position="101"/>
    </location>
</feature>